<feature type="transmembrane region" description="Helical" evidence="1">
    <location>
        <begin position="136"/>
        <end position="157"/>
    </location>
</feature>
<evidence type="ECO:0000256" key="1">
    <source>
        <dbReference type="SAM" id="Phobius"/>
    </source>
</evidence>
<keyword evidence="1" id="KW-0472">Membrane</keyword>
<dbReference type="Proteomes" id="UP000239872">
    <property type="component" value="Unassembled WGS sequence"/>
</dbReference>
<organism evidence="2 3">
    <name type="scientific">Flavipsychrobacter stenotrophus</name>
    <dbReference type="NCBI Taxonomy" id="2077091"/>
    <lineage>
        <taxon>Bacteria</taxon>
        <taxon>Pseudomonadati</taxon>
        <taxon>Bacteroidota</taxon>
        <taxon>Chitinophagia</taxon>
        <taxon>Chitinophagales</taxon>
        <taxon>Chitinophagaceae</taxon>
        <taxon>Flavipsychrobacter</taxon>
    </lineage>
</organism>
<proteinExistence type="predicted"/>
<dbReference type="EMBL" id="PPSL01000003">
    <property type="protein sequence ID" value="PQJ11166.1"/>
    <property type="molecule type" value="Genomic_DNA"/>
</dbReference>
<dbReference type="RefSeq" id="WP_105039894.1">
    <property type="nucleotide sequence ID" value="NZ_PPSL01000003.1"/>
</dbReference>
<name>A0A2S7SXB3_9BACT</name>
<comment type="caution">
    <text evidence="2">The sequence shown here is derived from an EMBL/GenBank/DDBJ whole genome shotgun (WGS) entry which is preliminary data.</text>
</comment>
<reference evidence="2 3" key="1">
    <citation type="submission" date="2018-01" db="EMBL/GenBank/DDBJ databases">
        <title>A novel member of the phylum Bacteroidetes isolated from glacier ice.</title>
        <authorList>
            <person name="Liu Q."/>
            <person name="Xin Y.-H."/>
        </authorList>
    </citation>
    <scope>NUCLEOTIDE SEQUENCE [LARGE SCALE GENOMIC DNA]</scope>
    <source>
        <strain evidence="2 3">RB1R16</strain>
    </source>
</reference>
<dbReference type="OrthoDB" id="796197at2"/>
<accession>A0A2S7SXB3</accession>
<keyword evidence="1" id="KW-0812">Transmembrane</keyword>
<protein>
    <submittedName>
        <fullName evidence="2">Uncharacterized protein</fullName>
    </submittedName>
</protein>
<feature type="transmembrane region" description="Helical" evidence="1">
    <location>
        <begin position="93"/>
        <end position="116"/>
    </location>
</feature>
<evidence type="ECO:0000313" key="3">
    <source>
        <dbReference type="Proteomes" id="UP000239872"/>
    </source>
</evidence>
<gene>
    <name evidence="2" type="ORF">CJD36_014470</name>
</gene>
<keyword evidence="1" id="KW-1133">Transmembrane helix</keyword>
<keyword evidence="3" id="KW-1185">Reference proteome</keyword>
<evidence type="ECO:0000313" key="2">
    <source>
        <dbReference type="EMBL" id="PQJ11166.1"/>
    </source>
</evidence>
<dbReference type="AlphaFoldDB" id="A0A2S7SXB3"/>
<sequence>MEDRDNIEIRLWEFIDGISNEADMEQVSVLIATDPIWKAKYEELLSFNAAIVSGLELDEPPVRFTKNVMDMVADVKMAPSINGYINPSVIKGIAAFFVISIILVVGYSLSTVSWTITASSFKMPALKVPTLALPAHFNSTFINVAIGINVILGLLFADMMLRKRDRKKQHQ</sequence>